<comment type="caution">
    <text evidence="1">The sequence shown here is derived from an EMBL/GenBank/DDBJ whole genome shotgun (WGS) entry which is preliminary data.</text>
</comment>
<dbReference type="AlphaFoldDB" id="A0A917B717"/>
<dbReference type="RefSeq" id="WP_188378344.1">
    <property type="nucleotide sequence ID" value="NZ_BMEL01000004.1"/>
</dbReference>
<sequence length="167" mass="20200">MMYTLQEKDTIQLPDQYTMVYYPYMVSEWSVEYQPLPFMKKRKEKMRVISNLFHKETGLFEWPADKMEALSNEREGIFLPEQYEESARHHTSLDFIRNLYLHKRKVWSSPVIDCLNTYSLYVTYAIFPEDRKGRKVYQMVELATGQKVNLQHHKNIYHYLQSKEVIT</sequence>
<reference evidence="1" key="1">
    <citation type="journal article" date="2014" name="Int. J. Syst. Evol. Microbiol.">
        <title>Complete genome sequence of Corynebacterium casei LMG S-19264T (=DSM 44701T), isolated from a smear-ripened cheese.</title>
        <authorList>
            <consortium name="US DOE Joint Genome Institute (JGI-PGF)"/>
            <person name="Walter F."/>
            <person name="Albersmeier A."/>
            <person name="Kalinowski J."/>
            <person name="Ruckert C."/>
        </authorList>
    </citation>
    <scope>NUCLEOTIDE SEQUENCE</scope>
    <source>
        <strain evidence="1">CGMCC 1.12153</strain>
    </source>
</reference>
<evidence type="ECO:0000313" key="2">
    <source>
        <dbReference type="Proteomes" id="UP000660110"/>
    </source>
</evidence>
<proteinExistence type="predicted"/>
<reference evidence="1" key="2">
    <citation type="submission" date="2020-09" db="EMBL/GenBank/DDBJ databases">
        <authorList>
            <person name="Sun Q."/>
            <person name="Zhou Y."/>
        </authorList>
    </citation>
    <scope>NUCLEOTIDE SEQUENCE</scope>
    <source>
        <strain evidence="1">CGMCC 1.12153</strain>
    </source>
</reference>
<gene>
    <name evidence="1" type="ORF">GCM10010954_30090</name>
</gene>
<keyword evidence="2" id="KW-1185">Reference proteome</keyword>
<evidence type="ECO:0000313" key="1">
    <source>
        <dbReference type="EMBL" id="GGF28949.1"/>
    </source>
</evidence>
<accession>A0A917B717</accession>
<protein>
    <submittedName>
        <fullName evidence="1">Uncharacterized protein</fullName>
    </submittedName>
</protein>
<name>A0A917B717_HALAA</name>
<organism evidence="1 2">
    <name type="scientific">Halobacillus andaensis</name>
    <dbReference type="NCBI Taxonomy" id="1176239"/>
    <lineage>
        <taxon>Bacteria</taxon>
        <taxon>Bacillati</taxon>
        <taxon>Bacillota</taxon>
        <taxon>Bacilli</taxon>
        <taxon>Bacillales</taxon>
        <taxon>Bacillaceae</taxon>
        <taxon>Halobacillus</taxon>
    </lineage>
</organism>
<dbReference type="Proteomes" id="UP000660110">
    <property type="component" value="Unassembled WGS sequence"/>
</dbReference>
<dbReference type="EMBL" id="BMEL01000004">
    <property type="protein sequence ID" value="GGF28949.1"/>
    <property type="molecule type" value="Genomic_DNA"/>
</dbReference>